<dbReference type="InterPro" id="IPR013083">
    <property type="entry name" value="Znf_RING/FYVE/PHD"/>
</dbReference>
<keyword evidence="1" id="KW-0862">Zinc</keyword>
<feature type="domain" description="RING-type" evidence="2">
    <location>
        <begin position="213"/>
        <end position="254"/>
    </location>
</feature>
<protein>
    <submittedName>
        <fullName evidence="5">Probable E3 ubiquitin-protein ligase LUL3 (Probable RING-type E3 ubiquitin transferase LUL3) (Protein LOG2-LIKE UBIQUITIN LIGASE 3) (RING finger protein 398)</fullName>
    </submittedName>
</protein>
<evidence type="ECO:0000313" key="6">
    <source>
        <dbReference type="Proteomes" id="UP001152797"/>
    </source>
</evidence>
<dbReference type="SUPFAM" id="SSF57850">
    <property type="entry name" value="RING/U-box"/>
    <property type="match status" value="1"/>
</dbReference>
<dbReference type="EMBL" id="CAMXCT030000289">
    <property type="protein sequence ID" value="CAL4763999.1"/>
    <property type="molecule type" value="Genomic_DNA"/>
</dbReference>
<dbReference type="GO" id="GO:0061630">
    <property type="term" value="F:ubiquitin protein ligase activity"/>
    <property type="evidence" value="ECO:0007669"/>
    <property type="project" value="UniProtKB-EC"/>
</dbReference>
<dbReference type="Proteomes" id="UP001152797">
    <property type="component" value="Unassembled WGS sequence"/>
</dbReference>
<dbReference type="OrthoDB" id="10261999at2759"/>
<keyword evidence="5" id="KW-0808">Transferase</keyword>
<reference evidence="3" key="1">
    <citation type="submission" date="2022-10" db="EMBL/GenBank/DDBJ databases">
        <authorList>
            <person name="Chen Y."/>
            <person name="Dougan E. K."/>
            <person name="Chan C."/>
            <person name="Rhodes N."/>
            <person name="Thang M."/>
        </authorList>
    </citation>
    <scope>NUCLEOTIDE SEQUENCE</scope>
</reference>
<dbReference type="Gene3D" id="3.30.40.10">
    <property type="entry name" value="Zinc/RING finger domain, C3HC4 (zinc finger)"/>
    <property type="match status" value="1"/>
</dbReference>
<dbReference type="PROSITE" id="PS50089">
    <property type="entry name" value="ZF_RING_2"/>
    <property type="match status" value="1"/>
</dbReference>
<dbReference type="GO" id="GO:0005737">
    <property type="term" value="C:cytoplasm"/>
    <property type="evidence" value="ECO:0007669"/>
    <property type="project" value="TreeGrafter"/>
</dbReference>
<dbReference type="AlphaFoldDB" id="A0A9P1FJW6"/>
<organism evidence="3">
    <name type="scientific">Cladocopium goreaui</name>
    <dbReference type="NCBI Taxonomy" id="2562237"/>
    <lineage>
        <taxon>Eukaryota</taxon>
        <taxon>Sar</taxon>
        <taxon>Alveolata</taxon>
        <taxon>Dinophyceae</taxon>
        <taxon>Suessiales</taxon>
        <taxon>Symbiodiniaceae</taxon>
        <taxon>Cladocopium</taxon>
    </lineage>
</organism>
<keyword evidence="1" id="KW-0479">Metal-binding</keyword>
<accession>A0A9P1FJW6</accession>
<evidence type="ECO:0000259" key="2">
    <source>
        <dbReference type="PROSITE" id="PS50089"/>
    </source>
</evidence>
<dbReference type="InterPro" id="IPR001841">
    <property type="entry name" value="Znf_RING"/>
</dbReference>
<keyword evidence="1" id="KW-0863">Zinc-finger</keyword>
<dbReference type="PANTHER" id="PTHR22996:SF0">
    <property type="entry name" value="RE60872P-RELATED"/>
    <property type="match status" value="1"/>
</dbReference>
<gene>
    <name evidence="3" type="ORF">C1SCF055_LOCUS4888</name>
</gene>
<evidence type="ECO:0000313" key="3">
    <source>
        <dbReference type="EMBL" id="CAI3976687.1"/>
    </source>
</evidence>
<name>A0A9P1FJW6_9DINO</name>
<dbReference type="InterPro" id="IPR045194">
    <property type="entry name" value="MGRN1/RNF157-like"/>
</dbReference>
<keyword evidence="6" id="KW-1185">Reference proteome</keyword>
<sequence length="276" mass="29271">MGGNASQPVDLPALPQQRIVNVRDGQAEPMEQQPQIGTLQQAVAVRPTLSLVKGAVRGDGSGVLTVEIAATASGHVELILPAQEVSSADVAWPRISMLPSSKVQRLSIAASSGSQSISFNCAVSLESLSREKRAGLWPAVLVLRPGPAPVGTLVEEPPDGTMLAFCEVKAGSLNVVRQIIAWGGNGKAFEMKDMFGLQDAKASEDANSSQRNCVICLTNPRDTAVLPCRHFCVCYDCGLSIRLTPSRSKCPLCRADVKDLVRIEWGEAEAEARNGA</sequence>
<reference evidence="4" key="2">
    <citation type="submission" date="2024-04" db="EMBL/GenBank/DDBJ databases">
        <authorList>
            <person name="Chen Y."/>
            <person name="Shah S."/>
            <person name="Dougan E. K."/>
            <person name="Thang M."/>
            <person name="Chan C."/>
        </authorList>
    </citation>
    <scope>NUCLEOTIDE SEQUENCE [LARGE SCALE GENOMIC DNA]</scope>
</reference>
<dbReference type="SMART" id="SM00184">
    <property type="entry name" value="RING"/>
    <property type="match status" value="1"/>
</dbReference>
<evidence type="ECO:0000313" key="4">
    <source>
        <dbReference type="EMBL" id="CAL1130062.1"/>
    </source>
</evidence>
<dbReference type="GO" id="GO:0008270">
    <property type="term" value="F:zinc ion binding"/>
    <property type="evidence" value="ECO:0007669"/>
    <property type="project" value="UniProtKB-KW"/>
</dbReference>
<dbReference type="EMBL" id="CAMXCT010000289">
    <property type="protein sequence ID" value="CAI3976687.1"/>
    <property type="molecule type" value="Genomic_DNA"/>
</dbReference>
<dbReference type="GO" id="GO:0016567">
    <property type="term" value="P:protein ubiquitination"/>
    <property type="evidence" value="ECO:0007669"/>
    <property type="project" value="TreeGrafter"/>
</dbReference>
<dbReference type="Pfam" id="PF13920">
    <property type="entry name" value="zf-C3HC4_3"/>
    <property type="match status" value="1"/>
</dbReference>
<proteinExistence type="predicted"/>
<dbReference type="EMBL" id="CAMXCT020000289">
    <property type="protein sequence ID" value="CAL1130062.1"/>
    <property type="molecule type" value="Genomic_DNA"/>
</dbReference>
<comment type="caution">
    <text evidence="3">The sequence shown here is derived from an EMBL/GenBank/DDBJ whole genome shotgun (WGS) entry which is preliminary data.</text>
</comment>
<evidence type="ECO:0000256" key="1">
    <source>
        <dbReference type="PROSITE-ProRule" id="PRU00175"/>
    </source>
</evidence>
<evidence type="ECO:0000313" key="5">
    <source>
        <dbReference type="EMBL" id="CAL4763999.1"/>
    </source>
</evidence>
<dbReference type="PANTHER" id="PTHR22996">
    <property type="entry name" value="MAHOGUNIN"/>
    <property type="match status" value="1"/>
</dbReference>